<gene>
    <name evidence="4" type="ORF">F2Q68_00043821</name>
</gene>
<evidence type="ECO:0000256" key="1">
    <source>
        <dbReference type="SAM" id="Coils"/>
    </source>
</evidence>
<organism evidence="4 5">
    <name type="scientific">Brassica cretica</name>
    <name type="common">Mustard</name>
    <dbReference type="NCBI Taxonomy" id="69181"/>
    <lineage>
        <taxon>Eukaryota</taxon>
        <taxon>Viridiplantae</taxon>
        <taxon>Streptophyta</taxon>
        <taxon>Embryophyta</taxon>
        <taxon>Tracheophyta</taxon>
        <taxon>Spermatophyta</taxon>
        <taxon>Magnoliopsida</taxon>
        <taxon>eudicotyledons</taxon>
        <taxon>Gunneridae</taxon>
        <taxon>Pentapetalae</taxon>
        <taxon>rosids</taxon>
        <taxon>malvids</taxon>
        <taxon>Brassicales</taxon>
        <taxon>Brassicaceae</taxon>
        <taxon>Brassiceae</taxon>
        <taxon>Brassica</taxon>
    </lineage>
</organism>
<dbReference type="InterPro" id="IPR006553">
    <property type="entry name" value="Leu-rich_rpt_Cys-con_subtyp"/>
</dbReference>
<name>A0A8S9LLQ9_BRACR</name>
<dbReference type="GO" id="GO:0031146">
    <property type="term" value="P:SCF-dependent proteasomal ubiquitin-dependent protein catabolic process"/>
    <property type="evidence" value="ECO:0007669"/>
    <property type="project" value="TreeGrafter"/>
</dbReference>
<evidence type="ECO:0000259" key="3">
    <source>
        <dbReference type="Pfam" id="PF25464"/>
    </source>
</evidence>
<comment type="caution">
    <text evidence="4">The sequence shown here is derived from an EMBL/GenBank/DDBJ whole genome shotgun (WGS) entry which is preliminary data.</text>
</comment>
<dbReference type="Gene3D" id="3.80.10.10">
    <property type="entry name" value="Ribonuclease Inhibitor"/>
    <property type="match status" value="1"/>
</dbReference>
<accession>A0A8S9LLQ9</accession>
<dbReference type="InterPro" id="IPR032675">
    <property type="entry name" value="LRR_dom_sf"/>
</dbReference>
<keyword evidence="1" id="KW-0175">Coiled coil</keyword>
<dbReference type="GO" id="GO:0019005">
    <property type="term" value="C:SCF ubiquitin ligase complex"/>
    <property type="evidence" value="ECO:0007669"/>
    <property type="project" value="TreeGrafter"/>
</dbReference>
<protein>
    <submittedName>
        <fullName evidence="4">Uncharacterized protein</fullName>
    </submittedName>
</protein>
<feature type="coiled-coil region" evidence="1">
    <location>
        <begin position="69"/>
        <end position="96"/>
    </location>
</feature>
<proteinExistence type="predicted"/>
<dbReference type="PANTHER" id="PTHR13318">
    <property type="entry name" value="PARTNER OF PAIRED, ISOFORM B-RELATED"/>
    <property type="match status" value="1"/>
</dbReference>
<dbReference type="InterPro" id="IPR057222">
    <property type="entry name" value="DUF7900"/>
</dbReference>
<dbReference type="AlphaFoldDB" id="A0A8S9LLQ9"/>
<dbReference type="SMART" id="SM00367">
    <property type="entry name" value="LRR_CC"/>
    <property type="match status" value="5"/>
</dbReference>
<dbReference type="SUPFAM" id="SSF52047">
    <property type="entry name" value="RNI-like"/>
    <property type="match status" value="1"/>
</dbReference>
<sequence length="352" mass="39201">MSSSEISSYASVVANSNDEAPLCHCSQRTHKCISWSDDNLGRRYFNCEDHGFVVWYDKAPPCLWQKQSLIESRDKIRRQTNEIKALRDAIGQISAELSALKLVKTTGPTNDLLKAIKDLVKSQNVDSEKKYRRFVVSTWGGSCKSISDSCLNIVSALRKLTSLNLAGADVTDSGMVALGKSDVPIMQLSFRGCKRVSDRGISHLLSNEGTISRTLSTLDLGHMPGISDRAIHTITRYCKALTELSLRSCFHVTDSSIELLATRERQTEGGSKQLRKLNVHNCVSLTTGALRWLSKPSFAGLHWLGLGQTRFAGRRETVTATICEQRPWLTLCFDGCELGCYDGWEFHTPQRH</sequence>
<dbReference type="Proteomes" id="UP000712281">
    <property type="component" value="Unassembled WGS sequence"/>
</dbReference>
<dbReference type="Pfam" id="PF25464">
    <property type="entry name" value="DUF7900"/>
    <property type="match status" value="1"/>
</dbReference>
<feature type="domain" description="DUF7900" evidence="3">
    <location>
        <begin position="61"/>
        <end position="129"/>
    </location>
</feature>
<dbReference type="EMBL" id="QGKW02000276">
    <property type="protein sequence ID" value="KAF2606306.1"/>
    <property type="molecule type" value="Genomic_DNA"/>
</dbReference>
<dbReference type="InterPro" id="IPR057207">
    <property type="entry name" value="FBXL15_LRR"/>
</dbReference>
<evidence type="ECO:0000259" key="2">
    <source>
        <dbReference type="Pfam" id="PF25372"/>
    </source>
</evidence>
<evidence type="ECO:0000313" key="5">
    <source>
        <dbReference type="Proteomes" id="UP000712281"/>
    </source>
</evidence>
<feature type="domain" description="F-box/LRR-repeat protein 15-like leucin rich repeat" evidence="2">
    <location>
        <begin position="142"/>
        <end position="341"/>
    </location>
</feature>
<dbReference type="Pfam" id="PF25372">
    <property type="entry name" value="DUF7885"/>
    <property type="match status" value="1"/>
</dbReference>
<evidence type="ECO:0000313" key="4">
    <source>
        <dbReference type="EMBL" id="KAF2606306.1"/>
    </source>
</evidence>
<reference evidence="4" key="1">
    <citation type="submission" date="2019-12" db="EMBL/GenBank/DDBJ databases">
        <title>Genome sequencing and annotation of Brassica cretica.</title>
        <authorList>
            <person name="Studholme D.J."/>
            <person name="Sarris P.F."/>
        </authorList>
    </citation>
    <scope>NUCLEOTIDE SEQUENCE</scope>
    <source>
        <strain evidence="4">PFS-001/15</strain>
        <tissue evidence="4">Leaf</tissue>
    </source>
</reference>